<name>A0ABN0FSG1_9BURK</name>
<protein>
    <submittedName>
        <fullName evidence="1">Transposase IS116/IS110/IS902 family protein</fullName>
    </submittedName>
</protein>
<proteinExistence type="predicted"/>
<dbReference type="Proteomes" id="UP000004980">
    <property type="component" value="Unassembled WGS sequence"/>
</dbReference>
<evidence type="ECO:0000313" key="2">
    <source>
        <dbReference type="Proteomes" id="UP000004980"/>
    </source>
</evidence>
<comment type="caution">
    <text evidence="1">The sequence shown here is derived from an EMBL/GenBank/DDBJ whole genome shotgun (WGS) entry which is preliminary data.</text>
</comment>
<accession>A0ABN0FSG1</accession>
<sequence length="98" mass="11124">MPEWAGRDAHGKGAFIMKIATVGLDLTRNVLQLHGVDSQRRLVVRKQLRRTDVLRYFAKLEPCVVGMEACRPRLQQLAHGTVNSSTRQAERLSYSYSL</sequence>
<evidence type="ECO:0000313" key="1">
    <source>
        <dbReference type="EMBL" id="EIN01618.1"/>
    </source>
</evidence>
<dbReference type="EMBL" id="AKAU01000054">
    <property type="protein sequence ID" value="EIN01618.1"/>
    <property type="molecule type" value="Genomic_DNA"/>
</dbReference>
<reference evidence="1 2" key="1">
    <citation type="journal article" date="2012" name="J. Bacteriol.">
        <title>Draft Genome Sequence of the Soil Bacterium Burkholderia terrae Strain BS001, Which Interacts with Fungal Surface Structures.</title>
        <authorList>
            <person name="Nazir R."/>
            <person name="Hansen M.A."/>
            <person name="Sorensen S."/>
            <person name="van Elsas J.D."/>
        </authorList>
    </citation>
    <scope>NUCLEOTIDE SEQUENCE [LARGE SCALE GENOMIC DNA]</scope>
    <source>
        <strain evidence="1 2">BS001</strain>
    </source>
</reference>
<organism evidence="1 2">
    <name type="scientific">Paraburkholderia hospita</name>
    <dbReference type="NCBI Taxonomy" id="169430"/>
    <lineage>
        <taxon>Bacteria</taxon>
        <taxon>Pseudomonadati</taxon>
        <taxon>Pseudomonadota</taxon>
        <taxon>Betaproteobacteria</taxon>
        <taxon>Burkholderiales</taxon>
        <taxon>Burkholderiaceae</taxon>
        <taxon>Paraburkholderia</taxon>
    </lineage>
</organism>
<gene>
    <name evidence="1" type="ORF">WQE_07412</name>
</gene>
<keyword evidence="2" id="KW-1185">Reference proteome</keyword>